<evidence type="ECO:0000313" key="2">
    <source>
        <dbReference type="EMBL" id="HEW63474.1"/>
    </source>
</evidence>
<dbReference type="SUPFAM" id="SSF57783">
    <property type="entry name" value="Zinc beta-ribbon"/>
    <property type="match status" value="1"/>
</dbReference>
<reference evidence="2" key="2">
    <citation type="journal article" date="2020" name="mSystems">
        <title>Genome- and Community-Level Interaction Insights into Carbon Utilization and Element Cycling Functions of Hydrothermarchaeota in Hydrothermal Sediment.</title>
        <authorList>
            <person name="Zhou Z."/>
            <person name="Liu Y."/>
            <person name="Xu W."/>
            <person name="Pan J."/>
            <person name="Luo Z.H."/>
            <person name="Li M."/>
        </authorList>
    </citation>
    <scope>NUCLEOTIDE SEQUENCE [LARGE SCALE GENOMIC DNA]</scope>
    <source>
        <strain evidence="2">SpSt-1261</strain>
    </source>
</reference>
<dbReference type="Proteomes" id="UP000237153">
    <property type="component" value="Unassembled WGS sequence"/>
</dbReference>
<dbReference type="AlphaFoldDB" id="A0A2J6N3S1"/>
<gene>
    <name evidence="3" type="ORF">C0188_00810</name>
    <name evidence="2" type="ORF">ENO39_00210</name>
</gene>
<dbReference type="Proteomes" id="UP000886076">
    <property type="component" value="Unassembled WGS sequence"/>
</dbReference>
<dbReference type="EMBL" id="PNIM01000003">
    <property type="protein sequence ID" value="PMB75965.1"/>
    <property type="molecule type" value="Genomic_DNA"/>
</dbReference>
<keyword evidence="3" id="KW-0687">Ribonucleoprotein</keyword>
<dbReference type="Gene3D" id="2.20.25.190">
    <property type="match status" value="1"/>
</dbReference>
<reference evidence="3 4" key="1">
    <citation type="submission" date="2018-01" db="EMBL/GenBank/DDBJ databases">
        <title>Metagenomic assembled genomes from two thermal pools in the Uzon Caldera, Kamchatka, Russia.</title>
        <authorList>
            <person name="Wilkins L."/>
            <person name="Ettinger C."/>
        </authorList>
    </citation>
    <scope>NUCLEOTIDE SEQUENCE [LARGE SCALE GENOMIC DNA]</scope>
    <source>
        <strain evidence="3">ZAV-06</strain>
    </source>
</reference>
<accession>A0A2J6N3S1</accession>
<dbReference type="Pfam" id="PF05129">
    <property type="entry name" value="Zn_ribbon_Elf1"/>
    <property type="match status" value="1"/>
</dbReference>
<dbReference type="GO" id="GO:0003746">
    <property type="term" value="F:translation elongation factor activity"/>
    <property type="evidence" value="ECO:0007669"/>
    <property type="project" value="UniProtKB-KW"/>
</dbReference>
<organism evidence="3 4">
    <name type="scientific">Fervidicoccus fontis</name>
    <dbReference type="NCBI Taxonomy" id="683846"/>
    <lineage>
        <taxon>Archaea</taxon>
        <taxon>Thermoproteota</taxon>
        <taxon>Thermoprotei</taxon>
        <taxon>Fervidicoccales</taxon>
        <taxon>Fervidicoccaceae</taxon>
        <taxon>Fervidicoccus</taxon>
    </lineage>
</organism>
<keyword evidence="2" id="KW-0648">Protein biosynthesis</keyword>
<evidence type="ECO:0000256" key="1">
    <source>
        <dbReference type="ARBA" id="ARBA00022833"/>
    </source>
</evidence>
<evidence type="ECO:0000313" key="4">
    <source>
        <dbReference type="Proteomes" id="UP000237153"/>
    </source>
</evidence>
<keyword evidence="2" id="KW-0251">Elongation factor</keyword>
<comment type="caution">
    <text evidence="3">The sequence shown here is derived from an EMBL/GenBank/DDBJ whole genome shotgun (WGS) entry which is preliminary data.</text>
</comment>
<proteinExistence type="predicted"/>
<dbReference type="InterPro" id="IPR038567">
    <property type="entry name" value="T_Elf1_sf"/>
</dbReference>
<dbReference type="EMBL" id="DSFH01000004">
    <property type="protein sequence ID" value="HEW63474.1"/>
    <property type="molecule type" value="Genomic_DNA"/>
</dbReference>
<dbReference type="GO" id="GO:0005840">
    <property type="term" value="C:ribosome"/>
    <property type="evidence" value="ECO:0007669"/>
    <property type="project" value="UniProtKB-KW"/>
</dbReference>
<dbReference type="InterPro" id="IPR007808">
    <property type="entry name" value="Elf1"/>
</dbReference>
<protein>
    <submittedName>
        <fullName evidence="3">50S ribosomal protein L44e</fullName>
    </submittedName>
    <submittedName>
        <fullName evidence="2">Transcription elongation factor</fullName>
    </submittedName>
</protein>
<sequence length="120" mass="13622">MLLGRRKRKRQQLKKPVRKIPKIFVCPHCSKESLRIVIRPKQGEDKAIAEASCGECGFCARFYVPNIFEPVNAYGKVIDLYDSFEGDIEKEIASNKCIGELDGSRIEKEEEDEGAEEDEG</sequence>
<evidence type="ECO:0000313" key="3">
    <source>
        <dbReference type="EMBL" id="PMB75965.1"/>
    </source>
</evidence>
<name>A0A2J6N3S1_9CREN</name>
<keyword evidence="3" id="KW-0689">Ribosomal protein</keyword>
<keyword evidence="1" id="KW-0862">Zinc</keyword>